<feature type="domain" description="Cation/H+ exchanger transmembrane" evidence="6">
    <location>
        <begin position="13"/>
        <end position="381"/>
    </location>
</feature>
<keyword evidence="3 5" id="KW-1133">Transmembrane helix</keyword>
<evidence type="ECO:0000256" key="1">
    <source>
        <dbReference type="ARBA" id="ARBA00004141"/>
    </source>
</evidence>
<dbReference type="InterPro" id="IPR006153">
    <property type="entry name" value="Cation/H_exchanger_TM"/>
</dbReference>
<gene>
    <name evidence="7" type="ORF">EII38_01355</name>
</gene>
<feature type="transmembrane region" description="Helical" evidence="5">
    <location>
        <begin position="243"/>
        <end position="260"/>
    </location>
</feature>
<comment type="caution">
    <text evidence="7">The sequence shown here is derived from an EMBL/GenBank/DDBJ whole genome shotgun (WGS) entry which is preliminary data.</text>
</comment>
<feature type="transmembrane region" description="Helical" evidence="5">
    <location>
        <begin position="6"/>
        <end position="24"/>
    </location>
</feature>
<organism evidence="7 8">
    <name type="scientific">Streptococcus minor</name>
    <dbReference type="NCBI Taxonomy" id="229549"/>
    <lineage>
        <taxon>Bacteria</taxon>
        <taxon>Bacillati</taxon>
        <taxon>Bacillota</taxon>
        <taxon>Bacilli</taxon>
        <taxon>Lactobacillales</taxon>
        <taxon>Streptococcaceae</taxon>
        <taxon>Streptococcus</taxon>
    </lineage>
</organism>
<dbReference type="Gene3D" id="1.20.1530.20">
    <property type="match status" value="1"/>
</dbReference>
<sequence length="395" mass="41942">MLTSLAYVFLGGLLLALLSERIGLPRIIGMLLAGVVLGPFMLNLLDASLLEHSTSWRQMALVIILIKAGLTINLKDLKQVGRPALLMSFLPASFELLAYIFLAPLLFGMSTIDAALLGSVMAAVSPAVVVPRMVYLIDKGYGIKKSIPQLILAGASLDDIVVIVLFTSFLSMASGGSLNLFQFLNIPLSIVLGVLLGAFIGFVAIHFFKQVPTLHLAQKMIILLGLAFMLLALESWLKGRIALSGLLAVMSMAAVIKIKSPKEDTMLLADSFGTIWIAAELLLFVLVGTAVDIRYLGNAGLPAVLMILPALVIRSLGVLISISGSHLNKKEKLFVVLAYLPKATVQAAIGTIPLATGLESGKMILSVAVIGIVLTAPLGALLMDTNYATLLTKDN</sequence>
<evidence type="ECO:0000313" key="8">
    <source>
        <dbReference type="Proteomes" id="UP000281771"/>
    </source>
</evidence>
<feature type="transmembrane region" description="Helical" evidence="5">
    <location>
        <begin position="86"/>
        <end position="108"/>
    </location>
</feature>
<dbReference type="GO" id="GO:0016020">
    <property type="term" value="C:membrane"/>
    <property type="evidence" value="ECO:0007669"/>
    <property type="project" value="UniProtKB-SubCell"/>
</dbReference>
<evidence type="ECO:0000256" key="5">
    <source>
        <dbReference type="SAM" id="Phobius"/>
    </source>
</evidence>
<evidence type="ECO:0000256" key="2">
    <source>
        <dbReference type="ARBA" id="ARBA00022692"/>
    </source>
</evidence>
<comment type="subcellular location">
    <subcellularLocation>
        <location evidence="1">Membrane</location>
        <topology evidence="1">Multi-pass membrane protein</topology>
    </subcellularLocation>
</comment>
<dbReference type="InterPro" id="IPR051843">
    <property type="entry name" value="CPA1_transporter"/>
</dbReference>
<feature type="transmembrane region" description="Helical" evidence="5">
    <location>
        <begin position="150"/>
        <end position="174"/>
    </location>
</feature>
<dbReference type="InterPro" id="IPR038770">
    <property type="entry name" value="Na+/solute_symporter_sf"/>
</dbReference>
<dbReference type="GO" id="GO:0015297">
    <property type="term" value="F:antiporter activity"/>
    <property type="evidence" value="ECO:0007669"/>
    <property type="project" value="InterPro"/>
</dbReference>
<dbReference type="Proteomes" id="UP000281771">
    <property type="component" value="Unassembled WGS sequence"/>
</dbReference>
<accession>A0A3P1VE20</accession>
<dbReference type="EMBL" id="RQZA01000001">
    <property type="protein sequence ID" value="RRD32411.1"/>
    <property type="molecule type" value="Genomic_DNA"/>
</dbReference>
<evidence type="ECO:0000256" key="3">
    <source>
        <dbReference type="ARBA" id="ARBA00022989"/>
    </source>
</evidence>
<feature type="transmembrane region" description="Helical" evidence="5">
    <location>
        <begin position="363"/>
        <end position="383"/>
    </location>
</feature>
<feature type="transmembrane region" description="Helical" evidence="5">
    <location>
        <begin position="303"/>
        <end position="322"/>
    </location>
</feature>
<dbReference type="STRING" id="1123309.GCA_000377005_01477"/>
<dbReference type="PANTHER" id="PTHR31102">
    <property type="match status" value="1"/>
</dbReference>
<dbReference type="AlphaFoldDB" id="A0A3P1VE20"/>
<name>A0A3P1VE20_9STRE</name>
<feature type="transmembrane region" description="Helical" evidence="5">
    <location>
        <begin position="56"/>
        <end position="74"/>
    </location>
</feature>
<feature type="transmembrane region" description="Helical" evidence="5">
    <location>
        <begin position="334"/>
        <end position="357"/>
    </location>
</feature>
<keyword evidence="4 5" id="KW-0472">Membrane</keyword>
<dbReference type="RefSeq" id="WP_124775425.1">
    <property type="nucleotide sequence ID" value="NZ_RQZA01000001.1"/>
</dbReference>
<evidence type="ECO:0000313" key="7">
    <source>
        <dbReference type="EMBL" id="RRD32411.1"/>
    </source>
</evidence>
<feature type="transmembrane region" description="Helical" evidence="5">
    <location>
        <begin position="31"/>
        <end position="50"/>
    </location>
</feature>
<dbReference type="PANTHER" id="PTHR31102:SF1">
    <property type="entry name" value="CATION_H+ EXCHANGER DOMAIN-CONTAINING PROTEIN"/>
    <property type="match status" value="1"/>
</dbReference>
<evidence type="ECO:0000259" key="6">
    <source>
        <dbReference type="Pfam" id="PF00999"/>
    </source>
</evidence>
<dbReference type="GO" id="GO:1902600">
    <property type="term" value="P:proton transmembrane transport"/>
    <property type="evidence" value="ECO:0007669"/>
    <property type="project" value="InterPro"/>
</dbReference>
<evidence type="ECO:0000256" key="4">
    <source>
        <dbReference type="ARBA" id="ARBA00023136"/>
    </source>
</evidence>
<keyword evidence="8" id="KW-1185">Reference proteome</keyword>
<keyword evidence="2 5" id="KW-0812">Transmembrane</keyword>
<proteinExistence type="predicted"/>
<feature type="transmembrane region" description="Helical" evidence="5">
    <location>
        <begin position="220"/>
        <end position="237"/>
    </location>
</feature>
<protein>
    <submittedName>
        <fullName evidence="7">Sodium:proton antiporter</fullName>
    </submittedName>
</protein>
<feature type="transmembrane region" description="Helical" evidence="5">
    <location>
        <begin position="186"/>
        <end position="208"/>
    </location>
</feature>
<feature type="transmembrane region" description="Helical" evidence="5">
    <location>
        <begin position="272"/>
        <end position="291"/>
    </location>
</feature>
<reference evidence="7 8" key="1">
    <citation type="submission" date="2018-11" db="EMBL/GenBank/DDBJ databases">
        <title>Genomes From Bacteria Associated with the Canine Oral Cavity: a Test Case for Automated Genome-Based Taxonomic Assignment.</title>
        <authorList>
            <person name="Coil D.A."/>
            <person name="Jospin G."/>
            <person name="Darling A.E."/>
            <person name="Wallis C."/>
            <person name="Davis I.J."/>
            <person name="Harris S."/>
            <person name="Eisen J.A."/>
            <person name="Holcombe L.J."/>
            <person name="O'Flynn C."/>
        </authorList>
    </citation>
    <scope>NUCLEOTIDE SEQUENCE [LARGE SCALE GENOMIC DNA]</scope>
    <source>
        <strain evidence="7 8">OH4621_COT-116</strain>
    </source>
</reference>
<dbReference type="Pfam" id="PF00999">
    <property type="entry name" value="Na_H_Exchanger"/>
    <property type="match status" value="1"/>
</dbReference>
<feature type="transmembrane region" description="Helical" evidence="5">
    <location>
        <begin position="114"/>
        <end position="138"/>
    </location>
</feature>